<feature type="compositionally biased region" description="Basic and acidic residues" evidence="4">
    <location>
        <begin position="915"/>
        <end position="934"/>
    </location>
</feature>
<accession>A0ABD2K2V4</accession>
<feature type="compositionally biased region" description="Low complexity" evidence="4">
    <location>
        <begin position="1007"/>
        <end position="1027"/>
    </location>
</feature>
<feature type="compositionally biased region" description="Polar residues" evidence="4">
    <location>
        <begin position="975"/>
        <end position="995"/>
    </location>
</feature>
<dbReference type="SMART" id="SM00561">
    <property type="entry name" value="MBT"/>
    <property type="match status" value="1"/>
</dbReference>
<dbReference type="Pfam" id="PF12140">
    <property type="entry name" value="SLED"/>
    <property type="match status" value="1"/>
</dbReference>
<comment type="subcellular location">
    <subcellularLocation>
        <location evidence="1">Nucleus</location>
    </subcellularLocation>
</comment>
<dbReference type="Gene3D" id="1.10.150.50">
    <property type="entry name" value="Transcription Factor, Ets-1"/>
    <property type="match status" value="1"/>
</dbReference>
<reference evidence="7 8" key="1">
    <citation type="submission" date="2024-10" db="EMBL/GenBank/DDBJ databases">
        <authorList>
            <person name="Kim D."/>
        </authorList>
    </citation>
    <scope>NUCLEOTIDE SEQUENCE [LARGE SCALE GENOMIC DNA]</scope>
    <source>
        <strain evidence="7">BH-2024</strain>
    </source>
</reference>
<evidence type="ECO:0000259" key="5">
    <source>
        <dbReference type="Pfam" id="PF00536"/>
    </source>
</evidence>
<gene>
    <name evidence="7" type="ORF">niasHT_030215</name>
</gene>
<sequence>MRVCARLSAVQQAKQQKAATAAAEGPQNDEQKRPQTARKRGRPNSSLTDGGASFWQAAVATRPRRNARPMAVEWQQQQQHGVVQASNFDWEQYLAVRGGTAAQNGHLFQQQHFMERTVAQQIFRPGSSVRVRYPQNGENDLWVSARIGVTFPFGQAVVEFPTRTAPAEQTVRNGRIIGMDSGGVRTEIVQLDVVELPENAEDDKGAAMERTVNNDFRTILREHREWLGRPLHPFVQEGQLFELQEAPSLSRSESPPQNVPFASSSATSSSQSTAPSAAGSSHNNCLRVHVVRVVAHHNGLVLVERIGRTEDGGRRRELVHITAERCHPLGWTRAQHPSDKYSLAEVDLGERTSAVPRWLFSFRPLATHKFEVGMLLEMLDPLNRLSFVPAYVSERVNSHYFKVRPVRDVQNLTALLRTSDHIVHCTSPDIFPVGWCFKNQIRLTFPRGLNHSDNSFSYAALRLELRNLFMQPSSYTNNNNNGGDIASVFSAPHPSDGVQTVQHEQLHQQPSCSQPAVFPSSYNSALISVPFSVPMEFSFAPDSLFELPKMAQKRLEFVRYCEVQDAADPTLFYPGAIVRSQQHLVWVHFDRDENTHQPAQIYSISSPQLFRCGTAKSASGAAPFAAAAAFLRYFTVPIRIPTALSANCGRNLLRTFTSQRTPVFLPRQKPFLSEMWLKADLWLPPIYLSANCFCGPFLIADKVRALPALYASSPLPHAISTLVKDLLACAAGLGTRGVRELINLLVGADRNSKVPLQMLLKFKYTNRRVRFSVEACERAAQFPGWLRTLLIRLDACPNLLSLEKRDKCPLDCSASLASSLYLCHGGHVHTASAQSSQQQTNKLNQAAQQLKKVVQQQLQLQKRRKNGRNKKAKKSEEGDEYAVRQPPQPFPARREPSKRLSIAQPVLDDDYGDDGVEKGTEKAAEDEDGIRTEKGGQAVEGSRRRRSINGNGRAEDGTVGAATAVPNNDEDDSNSRGTLSTTASNTSGSSQQQTDDILEAKAKQMRQQQQQGDRSSSSSSSSALSDSSVDDDGGDGGPSSPVSSSSSSTTTVPVATASTSLSSAIAAPPKTPPLPPQQRRKAKQTATKRMRGVREGHQQHPMAHQQREIKREQLGNSEEDEVQWYDHQQASIIRNATQQQLANVGPAVQTADMDIVHVVTSQQRPTQHYATPPMPLYTPYLYAAMAPPHHQYNPYAYYYAPVAAPSAASSSSSAVPPFLHHPPHVHLMPAPPPPPAMFAPLSANSAAGTSAANNTASTSNYNNTNNATGTSNFGFDCPPVDSNPSRWSAEALCRWLTAAGLADCAQRLLNEEVDGACLLLFTPINYQNLGLKLGPMVKLQQIAEYLRQFTFADNR</sequence>
<keyword evidence="2" id="KW-0539">Nucleus</keyword>
<evidence type="ECO:0000313" key="7">
    <source>
        <dbReference type="EMBL" id="KAL3097220.1"/>
    </source>
</evidence>
<protein>
    <recommendedName>
        <fullName evidence="9">SAM domain-containing protein</fullName>
    </recommendedName>
</protein>
<feature type="compositionally biased region" description="Polar residues" evidence="4">
    <location>
        <begin position="247"/>
        <end position="256"/>
    </location>
</feature>
<evidence type="ECO:0000256" key="1">
    <source>
        <dbReference type="ARBA" id="ARBA00004123"/>
    </source>
</evidence>
<keyword evidence="8" id="KW-1185">Reference proteome</keyword>
<evidence type="ECO:0000256" key="2">
    <source>
        <dbReference type="ARBA" id="ARBA00023242"/>
    </source>
</evidence>
<comment type="caution">
    <text evidence="7">The sequence shown here is derived from an EMBL/GenBank/DDBJ whole genome shotgun (WGS) entry which is preliminary data.</text>
</comment>
<evidence type="ECO:0000313" key="8">
    <source>
        <dbReference type="Proteomes" id="UP001620626"/>
    </source>
</evidence>
<name>A0ABD2K2V4_9BILA</name>
<dbReference type="Pfam" id="PF02820">
    <property type="entry name" value="MBT"/>
    <property type="match status" value="1"/>
</dbReference>
<evidence type="ECO:0008006" key="9">
    <source>
        <dbReference type="Google" id="ProtNLM"/>
    </source>
</evidence>
<dbReference type="InterPro" id="IPR004092">
    <property type="entry name" value="Mbt"/>
</dbReference>
<feature type="compositionally biased region" description="Low complexity" evidence="4">
    <location>
        <begin position="262"/>
        <end position="281"/>
    </location>
</feature>
<evidence type="ECO:0000256" key="3">
    <source>
        <dbReference type="PROSITE-ProRule" id="PRU00459"/>
    </source>
</evidence>
<dbReference type="CDD" id="cd20095">
    <property type="entry name" value="MBT_SFMBT_rpt3"/>
    <property type="match status" value="1"/>
</dbReference>
<dbReference type="EMBL" id="JBICBT010000846">
    <property type="protein sequence ID" value="KAL3097220.1"/>
    <property type="molecule type" value="Genomic_DNA"/>
</dbReference>
<dbReference type="Gene3D" id="2.30.30.140">
    <property type="match status" value="2"/>
</dbReference>
<evidence type="ECO:0000256" key="4">
    <source>
        <dbReference type="SAM" id="MobiDB-lite"/>
    </source>
</evidence>
<dbReference type="InterPro" id="IPR038348">
    <property type="entry name" value="SLED_sf"/>
</dbReference>
<dbReference type="SUPFAM" id="SSF47769">
    <property type="entry name" value="SAM/Pointed domain"/>
    <property type="match status" value="1"/>
</dbReference>
<organism evidence="7 8">
    <name type="scientific">Heterodera trifolii</name>
    <dbReference type="NCBI Taxonomy" id="157864"/>
    <lineage>
        <taxon>Eukaryota</taxon>
        <taxon>Metazoa</taxon>
        <taxon>Ecdysozoa</taxon>
        <taxon>Nematoda</taxon>
        <taxon>Chromadorea</taxon>
        <taxon>Rhabditida</taxon>
        <taxon>Tylenchina</taxon>
        <taxon>Tylenchomorpha</taxon>
        <taxon>Tylenchoidea</taxon>
        <taxon>Heteroderidae</taxon>
        <taxon>Heteroderinae</taxon>
        <taxon>Heterodera</taxon>
    </lineage>
</organism>
<feature type="region of interest" description="Disordered" evidence="4">
    <location>
        <begin position="856"/>
        <end position="1108"/>
    </location>
</feature>
<dbReference type="Proteomes" id="UP001620626">
    <property type="component" value="Unassembled WGS sequence"/>
</dbReference>
<dbReference type="InterPro" id="IPR013761">
    <property type="entry name" value="SAM/pointed_sf"/>
</dbReference>
<feature type="repeat" description="MBT" evidence="3">
    <location>
        <begin position="329"/>
        <end position="446"/>
    </location>
</feature>
<feature type="region of interest" description="Disordered" evidence="4">
    <location>
        <begin position="246"/>
        <end position="281"/>
    </location>
</feature>
<evidence type="ECO:0000259" key="6">
    <source>
        <dbReference type="Pfam" id="PF12140"/>
    </source>
</evidence>
<dbReference type="GO" id="GO:0005634">
    <property type="term" value="C:nucleus"/>
    <property type="evidence" value="ECO:0007669"/>
    <property type="project" value="UniProtKB-SubCell"/>
</dbReference>
<feature type="domain" description="SLED" evidence="6">
    <location>
        <begin position="685"/>
        <end position="801"/>
    </location>
</feature>
<feature type="compositionally biased region" description="Low complexity" evidence="4">
    <location>
        <begin position="12"/>
        <end position="23"/>
    </location>
</feature>
<dbReference type="Gene3D" id="3.90.1150.190">
    <property type="entry name" value="SLED domain"/>
    <property type="match status" value="1"/>
</dbReference>
<dbReference type="InterPro" id="IPR021987">
    <property type="entry name" value="SLED"/>
</dbReference>
<feature type="domain" description="SAM" evidence="5">
    <location>
        <begin position="1286"/>
        <end position="1340"/>
    </location>
</feature>
<feature type="compositionally biased region" description="Low complexity" evidence="4">
    <location>
        <begin position="1038"/>
        <end position="1064"/>
    </location>
</feature>
<feature type="compositionally biased region" description="Basic residues" evidence="4">
    <location>
        <begin position="1078"/>
        <end position="1091"/>
    </location>
</feature>
<dbReference type="Pfam" id="PF00536">
    <property type="entry name" value="SAM_1"/>
    <property type="match status" value="1"/>
</dbReference>
<dbReference type="SUPFAM" id="SSF63748">
    <property type="entry name" value="Tudor/PWWP/MBT"/>
    <property type="match status" value="1"/>
</dbReference>
<dbReference type="PROSITE" id="PS51079">
    <property type="entry name" value="MBT"/>
    <property type="match status" value="1"/>
</dbReference>
<dbReference type="InterPro" id="IPR001660">
    <property type="entry name" value="SAM"/>
</dbReference>
<proteinExistence type="predicted"/>
<feature type="compositionally biased region" description="Basic residues" evidence="4">
    <location>
        <begin position="861"/>
        <end position="873"/>
    </location>
</feature>
<feature type="region of interest" description="Disordered" evidence="4">
    <location>
        <begin position="12"/>
        <end position="52"/>
    </location>
</feature>